<evidence type="ECO:0000313" key="1">
    <source>
        <dbReference type="EMBL" id="KAI6080639.1"/>
    </source>
</evidence>
<name>A0ACC0CJR9_9PEZI</name>
<comment type="caution">
    <text evidence="1">The sequence shown here is derived from an EMBL/GenBank/DDBJ whole genome shotgun (WGS) entry which is preliminary data.</text>
</comment>
<keyword evidence="2" id="KW-1185">Reference proteome</keyword>
<sequence length="666" mass="74079">MDDGTENRFQEWRSILTLVVFLLVNLVVIFPFHIPLYIPRRIFCLAQSFSEYLMSLPDKSRRDDAKSNSKRFVKTSVPISYTTAPLAAVFFLLATTAMTPEELRRGIRGGNNLIPLDIVAFALTIGYISGSIDASGLLRYLTVRVLRAYGGAGHRLYLYLYCLFFLAGAFFGNDPMIQMGMLILTYMMRITSNVVHPRAWIFMQYAAVNIASTIFVSSGTTNVIIASAFNIGFAEYAANTVVPVFVTVLVLFPSLLYLFFADESLIPLTLRIHEFPEARASRPMNPAIEPEKSMSMDQIFNPFLDKLSALVGIIVMIATLIVLIALSVTTLNKNEIPVFWVTLPAAFVMLCFDVACSWINRRSARAIARNIRRDKERIRVMQERERETAQRAAEIQPSTAQLENLSPHNTKIPGTTADTSMPPSADDKNTLVIGRERQYDCHRINIGKPKPVLEPERHLKRAVPLSSKEPRQPFVEAAKMWLDETFITAMTVLKRLPFSVVPFAIPMFVLVQALAEKGWVVLLARGWNNWVTKTGTVGAIGGMGFLSVVLSNIGGTNIGATTLLCRVLQTWQRMHAASESEGSSPDPISDRTLWGAVYAMALGVNYGAFSISFGASLAGISWREDLARRNIHLRGLEFARVNLPLISTAMVIGCSVLVGEVYIMRV</sequence>
<dbReference type="Proteomes" id="UP001497680">
    <property type="component" value="Unassembled WGS sequence"/>
</dbReference>
<gene>
    <name evidence="1" type="ORF">F4821DRAFT_251032</name>
</gene>
<proteinExistence type="predicted"/>
<reference evidence="1 2" key="1">
    <citation type="journal article" date="2022" name="New Phytol.">
        <title>Ecological generalism drives hyperdiversity of secondary metabolite gene clusters in xylarialean endophytes.</title>
        <authorList>
            <person name="Franco M.E.E."/>
            <person name="Wisecaver J.H."/>
            <person name="Arnold A.E."/>
            <person name="Ju Y.M."/>
            <person name="Slot J.C."/>
            <person name="Ahrendt S."/>
            <person name="Moore L.P."/>
            <person name="Eastman K.E."/>
            <person name="Scott K."/>
            <person name="Konkel Z."/>
            <person name="Mondo S.J."/>
            <person name="Kuo A."/>
            <person name="Hayes R.D."/>
            <person name="Haridas S."/>
            <person name="Andreopoulos B."/>
            <person name="Riley R."/>
            <person name="LaButti K."/>
            <person name="Pangilinan J."/>
            <person name="Lipzen A."/>
            <person name="Amirebrahimi M."/>
            <person name="Yan J."/>
            <person name="Adam C."/>
            <person name="Keymanesh K."/>
            <person name="Ng V."/>
            <person name="Louie K."/>
            <person name="Northen T."/>
            <person name="Drula E."/>
            <person name="Henrissat B."/>
            <person name="Hsieh H.M."/>
            <person name="Youens-Clark K."/>
            <person name="Lutzoni F."/>
            <person name="Miadlikowska J."/>
            <person name="Eastwood D.C."/>
            <person name="Hamelin R.C."/>
            <person name="Grigoriev I.V."/>
            <person name="U'Ren J.M."/>
        </authorList>
    </citation>
    <scope>NUCLEOTIDE SEQUENCE [LARGE SCALE GENOMIC DNA]</scope>
    <source>
        <strain evidence="1 2">ER1909</strain>
    </source>
</reference>
<evidence type="ECO:0000313" key="2">
    <source>
        <dbReference type="Proteomes" id="UP001497680"/>
    </source>
</evidence>
<accession>A0ACC0CJR9</accession>
<dbReference type="EMBL" id="MU394430">
    <property type="protein sequence ID" value="KAI6080639.1"/>
    <property type="molecule type" value="Genomic_DNA"/>
</dbReference>
<protein>
    <submittedName>
        <fullName evidence="1">Uncharacterized protein</fullName>
    </submittedName>
</protein>
<organism evidence="1 2">
    <name type="scientific">Hypoxylon rubiginosum</name>
    <dbReference type="NCBI Taxonomy" id="110542"/>
    <lineage>
        <taxon>Eukaryota</taxon>
        <taxon>Fungi</taxon>
        <taxon>Dikarya</taxon>
        <taxon>Ascomycota</taxon>
        <taxon>Pezizomycotina</taxon>
        <taxon>Sordariomycetes</taxon>
        <taxon>Xylariomycetidae</taxon>
        <taxon>Xylariales</taxon>
        <taxon>Hypoxylaceae</taxon>
        <taxon>Hypoxylon</taxon>
    </lineage>
</organism>